<evidence type="ECO:0000256" key="8">
    <source>
        <dbReference type="SAM" id="MobiDB-lite"/>
    </source>
</evidence>
<dbReference type="GO" id="GO:0016020">
    <property type="term" value="C:membrane"/>
    <property type="evidence" value="ECO:0007669"/>
    <property type="project" value="UniProtKB-SubCell"/>
</dbReference>
<evidence type="ECO:0000256" key="2">
    <source>
        <dbReference type="ARBA" id="ARBA00004613"/>
    </source>
</evidence>
<dbReference type="PANTHER" id="PTHR38340">
    <property type="entry name" value="S-LAYER PROTEIN"/>
    <property type="match status" value="1"/>
</dbReference>
<feature type="region of interest" description="Disordered" evidence="8">
    <location>
        <begin position="80"/>
        <end position="110"/>
    </location>
</feature>
<dbReference type="Pfam" id="PF00353">
    <property type="entry name" value="HemolysinCabind"/>
    <property type="match status" value="17"/>
</dbReference>
<keyword evidence="5" id="KW-0677">Repeat</keyword>
<dbReference type="EMBL" id="QGNA01000006">
    <property type="protein sequence ID" value="PWS34544.1"/>
    <property type="molecule type" value="Genomic_DNA"/>
</dbReference>
<dbReference type="PRINTS" id="PR01488">
    <property type="entry name" value="RTXTOXINA"/>
</dbReference>
<feature type="region of interest" description="Disordered" evidence="8">
    <location>
        <begin position="1"/>
        <end position="25"/>
    </location>
</feature>
<accession>A0A317F695</accession>
<evidence type="ECO:0000313" key="10">
    <source>
        <dbReference type="Proteomes" id="UP000245765"/>
    </source>
</evidence>
<dbReference type="Gene3D" id="2.150.10.10">
    <property type="entry name" value="Serralysin-like metalloprotease, C-terminal"/>
    <property type="match status" value="13"/>
</dbReference>
<keyword evidence="10" id="KW-1185">Reference proteome</keyword>
<dbReference type="InterPro" id="IPR003995">
    <property type="entry name" value="RTX_toxin_determinant-A"/>
</dbReference>
<dbReference type="InterPro" id="IPR050557">
    <property type="entry name" value="RTX_toxin/Mannuronan_C5-epim"/>
</dbReference>
<dbReference type="GO" id="GO:0005509">
    <property type="term" value="F:calcium ion binding"/>
    <property type="evidence" value="ECO:0007669"/>
    <property type="project" value="InterPro"/>
</dbReference>
<reference evidence="10" key="1">
    <citation type="submission" date="2018-05" db="EMBL/GenBank/DDBJ databases">
        <authorList>
            <person name="Du Z."/>
            <person name="Wang X."/>
        </authorList>
    </citation>
    <scope>NUCLEOTIDE SEQUENCE [LARGE SCALE GENOMIC DNA]</scope>
    <source>
        <strain evidence="10">CQN31</strain>
    </source>
</reference>
<evidence type="ECO:0000256" key="5">
    <source>
        <dbReference type="ARBA" id="ARBA00022737"/>
    </source>
</evidence>
<dbReference type="SUPFAM" id="SSF51120">
    <property type="entry name" value="beta-Roll"/>
    <property type="match status" value="11"/>
</dbReference>
<dbReference type="GO" id="GO:0090729">
    <property type="term" value="F:toxin activity"/>
    <property type="evidence" value="ECO:0007669"/>
    <property type="project" value="UniProtKB-KW"/>
</dbReference>
<evidence type="ECO:0000313" key="9">
    <source>
        <dbReference type="EMBL" id="PWS34544.1"/>
    </source>
</evidence>
<comment type="caution">
    <text evidence="9">The sequence shown here is derived from an EMBL/GenBank/DDBJ whole genome shotgun (WGS) entry which is preliminary data.</text>
</comment>
<dbReference type="PROSITE" id="PS00330">
    <property type="entry name" value="HEMOLYSIN_CALCIUM"/>
    <property type="match status" value="13"/>
</dbReference>
<evidence type="ECO:0000256" key="3">
    <source>
        <dbReference type="ARBA" id="ARBA00022525"/>
    </source>
</evidence>
<evidence type="ECO:0000256" key="1">
    <source>
        <dbReference type="ARBA" id="ARBA00004370"/>
    </source>
</evidence>
<dbReference type="OrthoDB" id="7230179at2"/>
<keyword evidence="6" id="KW-0843">Virulence</keyword>
<evidence type="ECO:0008006" key="11">
    <source>
        <dbReference type="Google" id="ProtNLM"/>
    </source>
</evidence>
<dbReference type="Proteomes" id="UP000245765">
    <property type="component" value="Unassembled WGS sequence"/>
</dbReference>
<organism evidence="9 10">
    <name type="scientific">Falsiroseomonas bella</name>
    <dbReference type="NCBI Taxonomy" id="2184016"/>
    <lineage>
        <taxon>Bacteria</taxon>
        <taxon>Pseudomonadati</taxon>
        <taxon>Pseudomonadota</taxon>
        <taxon>Alphaproteobacteria</taxon>
        <taxon>Acetobacterales</taxon>
        <taxon>Roseomonadaceae</taxon>
        <taxon>Falsiroseomonas</taxon>
    </lineage>
</organism>
<dbReference type="PRINTS" id="PR00313">
    <property type="entry name" value="CABNDNGRPT"/>
</dbReference>
<dbReference type="InterPro" id="IPR018511">
    <property type="entry name" value="Hemolysin-typ_Ca-bd_CS"/>
</dbReference>
<dbReference type="InterPro" id="IPR011049">
    <property type="entry name" value="Serralysin-like_metalloprot_C"/>
</dbReference>
<dbReference type="GO" id="GO:0005576">
    <property type="term" value="C:extracellular region"/>
    <property type="evidence" value="ECO:0007669"/>
    <property type="project" value="UniProtKB-SubCell"/>
</dbReference>
<dbReference type="PANTHER" id="PTHR38340:SF1">
    <property type="entry name" value="S-LAYER PROTEIN"/>
    <property type="match status" value="1"/>
</dbReference>
<keyword evidence="3" id="KW-0964">Secreted</keyword>
<evidence type="ECO:0000256" key="4">
    <source>
        <dbReference type="ARBA" id="ARBA00022656"/>
    </source>
</evidence>
<evidence type="ECO:0000256" key="6">
    <source>
        <dbReference type="ARBA" id="ARBA00023026"/>
    </source>
</evidence>
<gene>
    <name evidence="9" type="ORF">DFH01_23665</name>
</gene>
<proteinExistence type="predicted"/>
<protein>
    <recommendedName>
        <fullName evidence="11">Calcium-binding protein</fullName>
    </recommendedName>
</protein>
<feature type="compositionally biased region" description="Polar residues" evidence="8">
    <location>
        <begin position="1"/>
        <end position="17"/>
    </location>
</feature>
<sequence length="1696" mass="166377">MATINGTPGNDTITEARNTAGGPLAGPGADTIFGGAGGADSLGGGAGDDVIFSSVGASTIDGGDGADSLIGNSNNDRLTGGLGDDTIDGGDGNDDIDGSPGADSLRGGLGNDTIFGSSNDTLLGDEGDDNFTASSGVFADGGAGNDRMSALGFFPNTGASTLVGGEGDDTLRGGNYLNLTADGGDGKDRFEISSGPSADSIIGGGGADTVIYDGSGFSLFANLVTGTVTSSFGSVDTLIGIEALSTGPQADTVQGGAGNESLFGWLGADTLLGGEGSDTLGGGSGNDSLDGESGIDVASFSGNRSNYTVAAIGGGAFSVLGPDGSDTVAGVEALHFTDQSLWLAATSAADSIVGTSSGDTISGLDGNDTINGFFGDDRLTGGSGNDFLSGDSGTDTAVFGGNLSEYVFGVTSSGALTLRDNRPESPDGADTLGSIELLAFADGTVTLRSLTGNATDTNDSIVGGAGNDILDGQAGDDTLRGGDGADGLIGSAGNDLLAGDVGNDTLNGGDGADFLMGGNGNDSLLGGGGFDVASWLYAPGSVSVTLGYNGTSYSSTVAGAEGQDTVASVEEIHGSAFDDVLTINDRMPGFLTIVEGRGGADTITGPSSLSNSVVASYRTDAGPVLVDLAAGTAQHLGAVDRLSNIIHVHGTSSGDTLLGSDRNEHLVGGPGNDSLDGRGGTSDWVNYGVFTGVGSSGVTVNLAAGIASDGAGGTDSLAGFENIVGSIRNDTLIGNDLSNIFLPMAGADSIDGGIGFDRVAFDGWWWAGSGPTGAVTVNLETGTATGAYGSTLQLASIERATGTFFSDSFLGDSKSNRFNGRGGNDTLNGGPGGDVAEYFNASAGVVVNLTTGTASDGEGGTDSLISMNSASGSNFADTLTGRVDGERSVSLLSGGTGDDLIMAPVTAAELQAAGAFVGVWLFPTAAATVDLELGTVSAPGQGTDVLVNINAALVFGAFGHSVFGTALDNWFETGEGADTIDGRGGFDTVELAEDLATGRTGVTVSLATGIATDSWGSVDRLISIEGIRGFYGADSLVGSSGDDWFGPAAGADTVDGGAGIDTLIYDYGVLITIGRGAQTAVAQGVQIDLQAGTAIDPAGFTDLVIGFENAIGGSPADTILGSTENNRLEGAGGADLLDGRAGLDTLLGGAGNDSLMGAAGDDLLNGGAGNDSVDGGEGVDTAVFSGARAQYQVTPLASGLWQVQDLRPGAPDGADTLSGIELLQFADTVIATGGPTEGDDTLEGTAAGDTIDALGGNDLVAGLAGADRLLGGSGNNTLDGGGENDTLSGGAGADSLLGGTGADSMLGGAGNDSYIVDDAADRLAEARDSGIDRVFSSITWTLGAHLEDLVLTGDAAIDGTGNNLANVLTGNGAANVLNGGGRADTLIGGSGNDLYLIDATDVLIEQAGGGNDTVVANATFALPDHIEVLRFNGTANVRGDGNAENNFILGNVGNNRLLGYDGNDTLNGGAGNDTLQGGEGADSLVGGDGVDRLDGGNGDDTYVLVDADVVIELANAGIDTVLSNISYALPNAVENLSLLGSTDITATGNALANVLNGNSGANLLRGLGEADRISGGGGADTIEGGVGADTLTGGGGADRFLWLTPAEGGDTVTDFVAGSEKLAFANAAFGALGVGALNPANFANDAPNGALGQFVYTKATGVLAWDADGTGGIVAVTIATLSNKPTLAATDFEIVA</sequence>
<feature type="compositionally biased region" description="Acidic residues" evidence="8">
    <location>
        <begin position="85"/>
        <end position="97"/>
    </location>
</feature>
<dbReference type="Gene3D" id="2.160.20.160">
    <property type="match status" value="1"/>
</dbReference>
<dbReference type="InterPro" id="IPR001343">
    <property type="entry name" value="Hemolysn_Ca-bd"/>
</dbReference>
<dbReference type="RefSeq" id="WP_109872995.1">
    <property type="nucleotide sequence ID" value="NZ_QGNA01000006.1"/>
</dbReference>
<name>A0A317F695_9PROT</name>
<keyword evidence="4" id="KW-0800">Toxin</keyword>
<comment type="subcellular location">
    <subcellularLocation>
        <location evidence="1">Membrane</location>
    </subcellularLocation>
    <subcellularLocation>
        <location evidence="2">Secreted</location>
    </subcellularLocation>
</comment>
<keyword evidence="7" id="KW-0472">Membrane</keyword>
<evidence type="ECO:0000256" key="7">
    <source>
        <dbReference type="ARBA" id="ARBA00023136"/>
    </source>
</evidence>